<feature type="domain" description="cGMP-dependent protein kinase interacting" evidence="11">
    <location>
        <begin position="875"/>
        <end position="974"/>
    </location>
</feature>
<comment type="function">
    <text evidence="5">Key regulator of protein phosphatase 1C (PPP1C). Mediates binding to myosin. As part of the PPP1C complex, involved in dephosphorylation of PLK1. Capable of inhibiting HIF1AN-dependent suppression of HIF1A activity.</text>
</comment>
<feature type="compositionally biased region" description="Low complexity" evidence="10">
    <location>
        <begin position="717"/>
        <end position="739"/>
    </location>
</feature>
<feature type="region of interest" description="Disordered" evidence="10">
    <location>
        <begin position="590"/>
        <end position="870"/>
    </location>
</feature>
<feature type="compositionally biased region" description="Low complexity" evidence="10">
    <location>
        <begin position="590"/>
        <end position="604"/>
    </location>
</feature>
<feature type="compositionally biased region" description="Polar residues" evidence="10">
    <location>
        <begin position="540"/>
        <end position="556"/>
    </location>
</feature>
<organism evidence="12 13">
    <name type="scientific">Neophocaena asiaeorientalis asiaeorientalis</name>
    <name type="common">Yangtze finless porpoise</name>
    <name type="synonym">Neophocaena phocaenoides subsp. asiaeorientalis</name>
    <dbReference type="NCBI Taxonomy" id="1706337"/>
    <lineage>
        <taxon>Eukaryota</taxon>
        <taxon>Metazoa</taxon>
        <taxon>Chordata</taxon>
        <taxon>Craniata</taxon>
        <taxon>Vertebrata</taxon>
        <taxon>Euteleostomi</taxon>
        <taxon>Mammalia</taxon>
        <taxon>Eutheria</taxon>
        <taxon>Laurasiatheria</taxon>
        <taxon>Artiodactyla</taxon>
        <taxon>Whippomorpha</taxon>
        <taxon>Cetacea</taxon>
        <taxon>Odontoceti</taxon>
        <taxon>Phocoenidae</taxon>
        <taxon>Neophocaena</taxon>
    </lineage>
</organism>
<feature type="compositionally biased region" description="Basic residues" evidence="10">
    <location>
        <begin position="627"/>
        <end position="637"/>
    </location>
</feature>
<keyword evidence="4 8" id="KW-0040">ANK repeat</keyword>
<dbReference type="GO" id="GO:0030018">
    <property type="term" value="C:Z disc"/>
    <property type="evidence" value="ECO:0007669"/>
    <property type="project" value="TreeGrafter"/>
</dbReference>
<dbReference type="InterPro" id="IPR036770">
    <property type="entry name" value="Ankyrin_rpt-contain_sf"/>
</dbReference>
<feature type="compositionally biased region" description="Basic and acidic residues" evidence="10">
    <location>
        <begin position="291"/>
        <end position="300"/>
    </location>
</feature>
<feature type="compositionally biased region" description="Basic and acidic residues" evidence="10">
    <location>
        <begin position="422"/>
        <end position="432"/>
    </location>
</feature>
<feature type="compositionally biased region" description="Basic and acidic residues" evidence="10">
    <location>
        <begin position="558"/>
        <end position="569"/>
    </location>
</feature>
<dbReference type="InterPro" id="IPR002110">
    <property type="entry name" value="Ankyrin_rpt"/>
</dbReference>
<evidence type="ECO:0000256" key="3">
    <source>
        <dbReference type="ARBA" id="ARBA00022737"/>
    </source>
</evidence>
<feature type="compositionally biased region" description="Low complexity" evidence="10">
    <location>
        <begin position="469"/>
        <end position="480"/>
    </location>
</feature>
<evidence type="ECO:0000256" key="6">
    <source>
        <dbReference type="ARBA" id="ARBA00063863"/>
    </source>
</evidence>
<dbReference type="PROSITE" id="PS50088">
    <property type="entry name" value="ANK_REPEAT"/>
    <property type="match status" value="4"/>
</dbReference>
<dbReference type="Pfam" id="PF12796">
    <property type="entry name" value="Ank_2"/>
    <property type="match status" value="2"/>
</dbReference>
<feature type="repeat" description="ANK" evidence="8">
    <location>
        <begin position="198"/>
        <end position="230"/>
    </location>
</feature>
<evidence type="ECO:0000256" key="8">
    <source>
        <dbReference type="PROSITE-ProRule" id="PRU00023"/>
    </source>
</evidence>
<dbReference type="InterPro" id="IPR017401">
    <property type="entry name" value="MYPT1/MYPT2/Mbs85"/>
</dbReference>
<feature type="compositionally biased region" description="Basic and acidic residues" evidence="10">
    <location>
        <begin position="617"/>
        <end position="626"/>
    </location>
</feature>
<feature type="compositionally biased region" description="Polar residues" evidence="10">
    <location>
        <begin position="740"/>
        <end position="754"/>
    </location>
</feature>
<dbReference type="InterPro" id="IPR051226">
    <property type="entry name" value="PP1_Regulatory_Subunit"/>
</dbReference>
<evidence type="ECO:0000256" key="10">
    <source>
        <dbReference type="SAM" id="MobiDB-lite"/>
    </source>
</evidence>
<dbReference type="Proteomes" id="UP000252040">
    <property type="component" value="Unplaced"/>
</dbReference>
<dbReference type="CTD" id="4659"/>
<keyword evidence="9" id="KW-0175">Coiled coil</keyword>
<feature type="compositionally biased region" description="Low complexity" evidence="10">
    <location>
        <begin position="385"/>
        <end position="402"/>
    </location>
</feature>
<dbReference type="InterPro" id="IPR031775">
    <property type="entry name" value="PRKG1_interact"/>
</dbReference>
<feature type="compositionally biased region" description="Acidic residues" evidence="10">
    <location>
        <begin position="357"/>
        <end position="369"/>
    </location>
</feature>
<evidence type="ECO:0000256" key="9">
    <source>
        <dbReference type="SAM" id="Coils"/>
    </source>
</evidence>
<dbReference type="Gene3D" id="6.10.140.390">
    <property type="match status" value="1"/>
</dbReference>
<feature type="compositionally biased region" description="Basic and acidic residues" evidence="10">
    <location>
        <begin position="858"/>
        <end position="870"/>
    </location>
</feature>
<feature type="compositionally biased region" description="Polar residues" evidence="10">
    <location>
        <begin position="302"/>
        <end position="316"/>
    </location>
</feature>
<evidence type="ECO:0000313" key="12">
    <source>
        <dbReference type="Proteomes" id="UP000252040"/>
    </source>
</evidence>
<dbReference type="Gene3D" id="6.10.250.1820">
    <property type="match status" value="1"/>
</dbReference>
<accession>A0A341AUC2</accession>
<feature type="compositionally biased region" description="Polar residues" evidence="10">
    <location>
        <begin position="828"/>
        <end position="842"/>
    </location>
</feature>
<dbReference type="GO" id="GO:0031672">
    <property type="term" value="C:A band"/>
    <property type="evidence" value="ECO:0007669"/>
    <property type="project" value="TreeGrafter"/>
</dbReference>
<feature type="repeat" description="ANK" evidence="8">
    <location>
        <begin position="72"/>
        <end position="104"/>
    </location>
</feature>
<sequence length="974" mass="109739">MKMADAKQKRNEQLKRWIGSETDLEPPVVKRQKTKVKFDDGAVFLAACSSGDTDEVLKLLHRGADINYANVDGLTALHQACIDDNVDMVKFLVENGANINQPDNEGWIPLHAAASCGYLDIAEFLIGQGAHVGAVNSEGDTPLDIAEEEAMEELLQNEVNRQGVDIEAARKEEERIMLRDARQWLNSGHINDVRHAKSGGTALHVAAAKGYTEVLKLLIQAGYDVNIKDYDGWTPLHAAAHWGKEEACRILVDSLCDMEMVNKVGQTAFDVADEDILGYLEELQKKQNLLHSEKREKKSPLIESTANMDNNQSQKTFKNKETLIIEPEKNASRIESLEQEKVDDEEEGKKDESSCSSEEDEEDDSESEAETDKTKSMASVTNANTSSTQAAPVAVTTPTVSSGQATPTSPIKKFPTSATKISPKEEERKDESPASWRLGLRKTGSYGALAEITASKEAQKEKDTAGVMRSASSPRLSSSLDNKEKEKDSKGTRLAYVAPTIPRRLASTSDIEEKENRDSSSLRTSSSYTRRKWEDDLRKNSSINEGSAYHKSTSNRLWAEDSTEKEKDSVPTAVTIPVAPTVVNAAASTTTLTTTTAGTVSSTSEVRERRRSYLTPVRDEESESQRKARSRQARQSRRSTQGVTLTDLQEAEKTIGRSRSTRTREQENEEKEKEEKEKQDKEKQEEKKESETSREDEYKQKYSRTYDETYQRYRPVSTSSSTTPSSSLSTMSSSLYASSQLNRPNSLVGITSAYSRGLTKENEREGEKREEEKEGEDKSQPKSIRERRRPREKRRSTGVSFWTQDSDENEQEQQSDTEEGSNKKETQTDSISRYEISSTSASDRYDSLLGRSGSYSYSEERKPYSSRLEKDDSTDFKKLYEQILAENEKLKAQLHDTNMELTDLKLQLEKATQRQERFADRSLLEMEKRERRALERRISEMEEELKMLPDLKADNQRLKDENGALIRVISKLSK</sequence>
<dbReference type="RefSeq" id="XP_024592897.1">
    <property type="nucleotide sequence ID" value="XM_024737129.1"/>
</dbReference>
<dbReference type="GO" id="GO:0019901">
    <property type="term" value="F:protein kinase binding"/>
    <property type="evidence" value="ECO:0007669"/>
    <property type="project" value="InterPro"/>
</dbReference>
<dbReference type="PROSITE" id="PS50297">
    <property type="entry name" value="ANK_REP_REGION"/>
    <property type="match status" value="4"/>
</dbReference>
<feature type="compositionally biased region" description="Basic and acidic residues" evidence="10">
    <location>
        <begin position="318"/>
        <end position="340"/>
    </location>
</feature>
<dbReference type="PRINTS" id="PR01415">
    <property type="entry name" value="ANKYRIN"/>
</dbReference>
<evidence type="ECO:0000256" key="5">
    <source>
        <dbReference type="ARBA" id="ARBA00053337"/>
    </source>
</evidence>
<protein>
    <recommendedName>
        <fullName evidence="7">Protein phosphatase 1 regulatory subunit</fullName>
    </recommendedName>
</protein>
<comment type="subunit">
    <text evidence="7">PP1 comprises a catalytic subunit, and one or several targeting or regulatory subunits.</text>
</comment>
<evidence type="ECO:0000259" key="11">
    <source>
        <dbReference type="Pfam" id="PF15898"/>
    </source>
</evidence>
<evidence type="ECO:0000256" key="4">
    <source>
        <dbReference type="ARBA" id="ARBA00023043"/>
    </source>
</evidence>
<evidence type="ECO:0000313" key="13">
    <source>
        <dbReference type="RefSeq" id="XP_024592897.1"/>
    </source>
</evidence>
<feature type="repeat" description="ANK" evidence="8">
    <location>
        <begin position="105"/>
        <end position="137"/>
    </location>
</feature>
<dbReference type="GO" id="GO:0004857">
    <property type="term" value="F:enzyme inhibitor activity"/>
    <property type="evidence" value="ECO:0007669"/>
    <property type="project" value="TreeGrafter"/>
</dbReference>
<feature type="region of interest" description="Disordered" evidence="10">
    <location>
        <begin position="290"/>
        <end position="575"/>
    </location>
</feature>
<evidence type="ECO:0000256" key="1">
    <source>
        <dbReference type="ARBA" id="ARBA00004529"/>
    </source>
</evidence>
<dbReference type="PANTHER" id="PTHR24179:SF20">
    <property type="entry name" value="PROTEIN PHOSPHATASE 1 REGULATORY SUBUNIT 12A"/>
    <property type="match status" value="1"/>
</dbReference>
<dbReference type="CDD" id="cd21944">
    <property type="entry name" value="IPD_MYPT1"/>
    <property type="match status" value="1"/>
</dbReference>
<feature type="compositionally biased region" description="Basic residues" evidence="10">
    <location>
        <begin position="785"/>
        <end position="796"/>
    </location>
</feature>
<dbReference type="Gene3D" id="1.25.40.20">
    <property type="entry name" value="Ankyrin repeat-containing domain"/>
    <property type="match status" value="2"/>
</dbReference>
<feature type="compositionally biased region" description="Acidic residues" evidence="10">
    <location>
        <begin position="805"/>
        <end position="819"/>
    </location>
</feature>
<feature type="coiled-coil region" evidence="9">
    <location>
        <begin position="880"/>
        <end position="961"/>
    </location>
</feature>
<feature type="compositionally biased region" description="Basic and acidic residues" evidence="10">
    <location>
        <begin position="481"/>
        <end position="491"/>
    </location>
</feature>
<comment type="subunit">
    <text evidence="6">PP1 comprises a catalytic subunit, PPP1CA, PPP1CB or PPP1CC, and one or several targeting or regulatory subunits. PPP1R12A mediates binding to myosin. Interacts with ARHA and CIT. Binds PPP1R12B, ROCK1 and IL16. Interacts directly with PRKG1. Non-covalent dimer of 2 dimers; PRKG1-PRKG1 and PPP1R12A-PPP1R12A. Interacts with SMTNL1. Interacts with PPP1CB; the interaction is direct. Interacts (when phosphorylated at Ser-445, Ser-472 and Ser-910) with 14-3-3. Interacts with ROCK1 and ROCK2. Interacts with isoform 1 and isoform 2 of ZIPK/DAPK3. Interacts with RAF1. Interacts with HIF1AN. Interacts with NCKAP1L.</text>
</comment>
<gene>
    <name evidence="13" type="primary">PPP1R12A</name>
</gene>
<feature type="compositionally biased region" description="Basic and acidic residues" evidence="10">
    <location>
        <begin position="758"/>
        <end position="784"/>
    </location>
</feature>
<evidence type="ECO:0000256" key="2">
    <source>
        <dbReference type="ARBA" id="ARBA00022490"/>
    </source>
</evidence>
<keyword evidence="3" id="KW-0677">Repeat</keyword>
<dbReference type="Pfam" id="PF15898">
    <property type="entry name" value="PRKG1_interact"/>
    <property type="match status" value="1"/>
</dbReference>
<reference evidence="13" key="1">
    <citation type="submission" date="2025-08" db="UniProtKB">
        <authorList>
            <consortium name="RefSeq"/>
        </authorList>
    </citation>
    <scope>IDENTIFICATION</scope>
    <source>
        <tissue evidence="13">Meat</tissue>
    </source>
</reference>
<feature type="repeat" description="ANK" evidence="8">
    <location>
        <begin position="231"/>
        <end position="263"/>
    </location>
</feature>
<dbReference type="FunFam" id="1.25.40.20:FF:000004">
    <property type="entry name" value="Phosphatase 1 regulatory subunit 12A"/>
    <property type="match status" value="1"/>
</dbReference>
<dbReference type="GO" id="GO:0019208">
    <property type="term" value="F:phosphatase regulator activity"/>
    <property type="evidence" value="ECO:0007669"/>
    <property type="project" value="UniProtKB-UniRule"/>
</dbReference>
<name>A0A341AUC2_NEOAA</name>
<evidence type="ECO:0000256" key="7">
    <source>
        <dbReference type="PIRNR" id="PIRNR038141"/>
    </source>
</evidence>
<comment type="subcellular location">
    <subcellularLocation>
        <location evidence="1">Cytoplasm</location>
        <location evidence="1">Cytoskeleton</location>
        <location evidence="1">Stress fiber</location>
    </subcellularLocation>
</comment>
<feature type="compositionally biased region" description="Basic and acidic residues" evidence="10">
    <location>
        <begin position="662"/>
        <end position="711"/>
    </location>
</feature>
<dbReference type="SUPFAM" id="SSF48403">
    <property type="entry name" value="Ankyrin repeat"/>
    <property type="match status" value="1"/>
</dbReference>
<dbReference type="SMART" id="SM00248">
    <property type="entry name" value="ANK"/>
    <property type="match status" value="6"/>
</dbReference>
<proteinExistence type="predicted"/>
<dbReference type="GO" id="GO:0007165">
    <property type="term" value="P:signal transduction"/>
    <property type="evidence" value="ECO:0007669"/>
    <property type="project" value="InterPro"/>
</dbReference>
<dbReference type="PIRSF" id="PIRSF038141">
    <property type="entry name" value="PP1_12ABC_vert"/>
    <property type="match status" value="1"/>
</dbReference>
<dbReference type="FunFam" id="1.25.40.20:FF:000876">
    <property type="entry name" value="Protein phosphatase 1 regulatory subunit 12A"/>
    <property type="match status" value="1"/>
</dbReference>
<feature type="compositionally biased region" description="Low complexity" evidence="10">
    <location>
        <begin position="847"/>
        <end position="857"/>
    </location>
</feature>
<keyword evidence="12" id="KW-1185">Reference proteome</keyword>
<dbReference type="AlphaFoldDB" id="A0A341AUC2"/>
<dbReference type="GeneID" id="112394349"/>
<dbReference type="PANTHER" id="PTHR24179">
    <property type="entry name" value="PROTEIN PHOSPHATASE 1 REGULATORY SUBUNIT 12"/>
    <property type="match status" value="1"/>
</dbReference>
<dbReference type="GO" id="GO:0001725">
    <property type="term" value="C:stress fiber"/>
    <property type="evidence" value="ECO:0007669"/>
    <property type="project" value="UniProtKB-SubCell"/>
</dbReference>
<keyword evidence="2 7" id="KW-0963">Cytoplasm</keyword>